<organism evidence="1 2">
    <name type="scientific">Thiomicrorhabdus heinhorstiae</name>
    <dbReference type="NCBI Taxonomy" id="2748010"/>
    <lineage>
        <taxon>Bacteria</taxon>
        <taxon>Pseudomonadati</taxon>
        <taxon>Pseudomonadota</taxon>
        <taxon>Gammaproteobacteria</taxon>
        <taxon>Thiotrichales</taxon>
        <taxon>Piscirickettsiaceae</taxon>
        <taxon>Thiomicrorhabdus</taxon>
    </lineage>
</organism>
<comment type="caution">
    <text evidence="1">The sequence shown here is derived from an EMBL/GenBank/DDBJ whole genome shotgun (WGS) entry which is preliminary data.</text>
</comment>
<dbReference type="EMBL" id="JACBGI020000027">
    <property type="protein sequence ID" value="MBF6058801.1"/>
    <property type="molecule type" value="Genomic_DNA"/>
</dbReference>
<accession>A0ABS0C3U0</accession>
<evidence type="ECO:0000313" key="1">
    <source>
        <dbReference type="EMBL" id="MBF6058801.1"/>
    </source>
</evidence>
<keyword evidence="2" id="KW-1185">Reference proteome</keyword>
<dbReference type="Proteomes" id="UP001193680">
    <property type="component" value="Unassembled WGS sequence"/>
</dbReference>
<protein>
    <submittedName>
        <fullName evidence="1">Uncharacterized protein</fullName>
    </submittedName>
</protein>
<proteinExistence type="predicted"/>
<gene>
    <name evidence="1" type="ORF">H8792_010650</name>
</gene>
<dbReference type="RefSeq" id="WP_185978942.1">
    <property type="nucleotide sequence ID" value="NZ_JACBGI020000027.1"/>
</dbReference>
<name>A0ABS0C3U0_9GAMM</name>
<sequence length="168" mass="18881">MNPPQSMMDVQPGEHFVLKQAMTIPPDYSRQYIQYGQISGNSHNLYAPYCDLEVYQMSSQPQTINSERFKIIKVEIGESFTASKKPETLLAMNGPLSTNMLSFGGDYQRPESVDLVHLYLQSDKQPNVYRLTCGGSLSNGNLMDAPDSYRPERKQINQILGSVGKIEP</sequence>
<reference evidence="1 2" key="1">
    <citation type="submission" date="2020-11" db="EMBL/GenBank/DDBJ databases">
        <title>Sulfur oxidizing isolate from Hospital Hole Sinkhole.</title>
        <authorList>
            <person name="Scott K.M."/>
        </authorList>
    </citation>
    <scope>NUCLEOTIDE SEQUENCE [LARGE SCALE GENOMIC DNA]</scope>
    <source>
        <strain evidence="1 2">HH1</strain>
    </source>
</reference>
<evidence type="ECO:0000313" key="2">
    <source>
        <dbReference type="Proteomes" id="UP001193680"/>
    </source>
</evidence>